<evidence type="ECO:0000313" key="1">
    <source>
        <dbReference type="EMBL" id="MCC2255475.1"/>
    </source>
</evidence>
<dbReference type="RefSeq" id="WP_227708529.1">
    <property type="nucleotide sequence ID" value="NZ_JAJEQX010000028.1"/>
</dbReference>
<organism evidence="1 2">
    <name type="scientific">Ruminococcus turbiniformis</name>
    <dbReference type="NCBI Taxonomy" id="2881258"/>
    <lineage>
        <taxon>Bacteria</taxon>
        <taxon>Bacillati</taxon>
        <taxon>Bacillota</taxon>
        <taxon>Clostridia</taxon>
        <taxon>Eubacteriales</taxon>
        <taxon>Oscillospiraceae</taxon>
        <taxon>Ruminococcus</taxon>
    </lineage>
</organism>
<name>A0ABS8FZK4_9FIRM</name>
<keyword evidence="2" id="KW-1185">Reference proteome</keyword>
<dbReference type="Proteomes" id="UP001198151">
    <property type="component" value="Unassembled WGS sequence"/>
</dbReference>
<dbReference type="EMBL" id="JAJEQX010000028">
    <property type="protein sequence ID" value="MCC2255475.1"/>
    <property type="molecule type" value="Genomic_DNA"/>
</dbReference>
<comment type="caution">
    <text evidence="1">The sequence shown here is derived from an EMBL/GenBank/DDBJ whole genome shotgun (WGS) entry which is preliminary data.</text>
</comment>
<evidence type="ECO:0008006" key="3">
    <source>
        <dbReference type="Google" id="ProtNLM"/>
    </source>
</evidence>
<gene>
    <name evidence="1" type="ORF">LKD70_13800</name>
</gene>
<protein>
    <recommendedName>
        <fullName evidence="3">Transposase</fullName>
    </recommendedName>
</protein>
<reference evidence="1 2" key="1">
    <citation type="submission" date="2021-10" db="EMBL/GenBank/DDBJ databases">
        <title>Anaerobic single-cell dispensing facilitates the cultivation of human gut bacteria.</title>
        <authorList>
            <person name="Afrizal A."/>
        </authorList>
    </citation>
    <scope>NUCLEOTIDE SEQUENCE [LARGE SCALE GENOMIC DNA]</scope>
    <source>
        <strain evidence="1 2">CLA-AA-H200</strain>
    </source>
</reference>
<accession>A0ABS8FZK4</accession>
<evidence type="ECO:0000313" key="2">
    <source>
        <dbReference type="Proteomes" id="UP001198151"/>
    </source>
</evidence>
<sequence length="108" mass="12771">MFTPKELKAIYPVYFSIIALHGSAVTLQSNNTGHCWHILLEEYPRFRSCRICHTHHRGTPYHEHGHGATLPCCLRQIRSHDAYWLARERAHRKRPRKHYKTDGQEVRS</sequence>
<proteinExistence type="predicted"/>